<organism evidence="3 4">
    <name type="scientific">Moraxella cuniculi DSM 21768</name>
    <dbReference type="NCBI Taxonomy" id="1122245"/>
    <lineage>
        <taxon>Bacteria</taxon>
        <taxon>Pseudomonadati</taxon>
        <taxon>Pseudomonadota</taxon>
        <taxon>Gammaproteobacteria</taxon>
        <taxon>Moraxellales</taxon>
        <taxon>Moraxellaceae</taxon>
        <taxon>Moraxella</taxon>
    </lineage>
</organism>
<dbReference type="AlphaFoldDB" id="A0A1N7DWI7"/>
<dbReference type="RefSeq" id="WP_076554652.1">
    <property type="nucleotide sequence ID" value="NZ_FTNU01000002.1"/>
</dbReference>
<dbReference type="Gene3D" id="2.40.50.200">
    <property type="entry name" value="Bacterial OB-fold"/>
    <property type="match status" value="1"/>
</dbReference>
<keyword evidence="1 2" id="KW-0732">Signal</keyword>
<evidence type="ECO:0000256" key="1">
    <source>
        <dbReference type="ARBA" id="ARBA00022729"/>
    </source>
</evidence>
<evidence type="ECO:0000313" key="3">
    <source>
        <dbReference type="EMBL" id="SIR80141.1"/>
    </source>
</evidence>
<accession>A0A1N7DWI7</accession>
<feature type="signal peptide" evidence="2">
    <location>
        <begin position="1"/>
        <end position="24"/>
    </location>
</feature>
<dbReference type="Pfam" id="PF04076">
    <property type="entry name" value="BOF"/>
    <property type="match status" value="1"/>
</dbReference>
<keyword evidence="4" id="KW-1185">Reference proteome</keyword>
<name>A0A1N7DWI7_9GAMM</name>
<dbReference type="NCBIfam" id="NF033674">
    <property type="entry name" value="stress_OB_fold"/>
    <property type="match status" value="1"/>
</dbReference>
<reference evidence="4" key="1">
    <citation type="submission" date="2017-01" db="EMBL/GenBank/DDBJ databases">
        <authorList>
            <person name="Varghese N."/>
            <person name="Submissions S."/>
        </authorList>
    </citation>
    <scope>NUCLEOTIDE SEQUENCE [LARGE SCALE GENOMIC DNA]</scope>
    <source>
        <strain evidence="4">DSM 21768</strain>
    </source>
</reference>
<dbReference type="InterPro" id="IPR036700">
    <property type="entry name" value="BOBF_sf"/>
</dbReference>
<evidence type="ECO:0000256" key="2">
    <source>
        <dbReference type="SAM" id="SignalP"/>
    </source>
</evidence>
<dbReference type="SUPFAM" id="SSF101756">
    <property type="entry name" value="Hypothetical protein YgiW"/>
    <property type="match status" value="1"/>
</dbReference>
<dbReference type="PANTHER" id="PTHR36571:SF1">
    <property type="entry name" value="PROTEIN YGIW"/>
    <property type="match status" value="1"/>
</dbReference>
<sequence>MTFMKQILAAALTVSVVAAPMAYAKNNQQQGIQTVTAATVQSVGDDRQVTITGKIVRFLGNEKFELQDQTGTVIVEIDDDYYQNPQELIGKTVTINGETDISLRKKRVEIDADYVQFR</sequence>
<proteinExistence type="predicted"/>
<protein>
    <submittedName>
        <fullName evidence="3">TIGR00156 family protein</fullName>
    </submittedName>
</protein>
<gene>
    <name evidence="3" type="ORF">SAMN02745664_102178</name>
</gene>
<dbReference type="EMBL" id="FTNU01000002">
    <property type="protein sequence ID" value="SIR80141.1"/>
    <property type="molecule type" value="Genomic_DNA"/>
</dbReference>
<dbReference type="Proteomes" id="UP000187495">
    <property type="component" value="Unassembled WGS sequence"/>
</dbReference>
<dbReference type="PANTHER" id="PTHR36571">
    <property type="entry name" value="PROTEIN YGIW"/>
    <property type="match status" value="1"/>
</dbReference>
<feature type="chain" id="PRO_5009941190" evidence="2">
    <location>
        <begin position="25"/>
        <end position="118"/>
    </location>
</feature>
<dbReference type="InterPro" id="IPR005220">
    <property type="entry name" value="CarO-like"/>
</dbReference>
<evidence type="ECO:0000313" key="4">
    <source>
        <dbReference type="Proteomes" id="UP000187495"/>
    </source>
</evidence>